<dbReference type="Proteomes" id="UP000294847">
    <property type="component" value="Chromosome 1"/>
</dbReference>
<dbReference type="AlphaFoldDB" id="A0A4P7MVR0"/>
<organism evidence="1 2">
    <name type="scientific">Pyricularia oryzae</name>
    <name type="common">Rice blast fungus</name>
    <name type="synonym">Magnaporthe oryzae</name>
    <dbReference type="NCBI Taxonomy" id="318829"/>
    <lineage>
        <taxon>Eukaryota</taxon>
        <taxon>Fungi</taxon>
        <taxon>Dikarya</taxon>
        <taxon>Ascomycota</taxon>
        <taxon>Pezizomycotina</taxon>
        <taxon>Sordariomycetes</taxon>
        <taxon>Sordariomycetidae</taxon>
        <taxon>Magnaporthales</taxon>
        <taxon>Pyriculariaceae</taxon>
        <taxon>Pyricularia</taxon>
    </lineage>
</organism>
<proteinExistence type="predicted"/>
<sequence length="68" mass="7439">MALAKDSIIVITFGTGRTDPLSFEKWVEGLEMLVSAREWKSTGFEVDGELGVIVCKTLSGCFGITLKR</sequence>
<dbReference type="EMBL" id="CP034204">
    <property type="protein sequence ID" value="QBZ53322.1"/>
    <property type="molecule type" value="Genomic_DNA"/>
</dbReference>
<reference evidence="1 2" key="1">
    <citation type="journal article" date="2019" name="Mol. Biol. Evol.">
        <title>Blast fungal genomes show frequent chromosomal changes, gene gains and losses, and effector gene turnover.</title>
        <authorList>
            <person name="Gomez Luciano L.B."/>
            <person name="Jason Tsai I."/>
            <person name="Chuma I."/>
            <person name="Tosa Y."/>
            <person name="Chen Y.H."/>
            <person name="Li J.Y."/>
            <person name="Li M.Y."/>
            <person name="Jade Lu M.Y."/>
            <person name="Nakayashiki H."/>
            <person name="Li W.H."/>
        </authorList>
    </citation>
    <scope>NUCLEOTIDE SEQUENCE [LARGE SCALE GENOMIC DNA]</scope>
    <source>
        <strain evidence="1">MZ5-1-6</strain>
    </source>
</reference>
<name>A0A4P7MVR0_PYROR</name>
<accession>A0A4P7MVR0</accession>
<gene>
    <name evidence="1" type="ORF">PoMZ_08998</name>
</gene>
<evidence type="ECO:0000313" key="2">
    <source>
        <dbReference type="Proteomes" id="UP000294847"/>
    </source>
</evidence>
<evidence type="ECO:0000313" key="1">
    <source>
        <dbReference type="EMBL" id="QBZ53322.1"/>
    </source>
</evidence>
<protein>
    <submittedName>
        <fullName evidence="1">Uncharacterized protein</fullName>
    </submittedName>
</protein>